<organism evidence="1">
    <name type="scientific">viral metagenome</name>
    <dbReference type="NCBI Taxonomy" id="1070528"/>
    <lineage>
        <taxon>unclassified sequences</taxon>
        <taxon>metagenomes</taxon>
        <taxon>organismal metagenomes</taxon>
    </lineage>
</organism>
<accession>A0A6C0CBU5</accession>
<name>A0A6C0CBU5_9ZZZZ</name>
<proteinExistence type="predicted"/>
<reference evidence="1" key="1">
    <citation type="journal article" date="2020" name="Nature">
        <title>Giant virus diversity and host interactions through global metagenomics.</title>
        <authorList>
            <person name="Schulz F."/>
            <person name="Roux S."/>
            <person name="Paez-Espino D."/>
            <person name="Jungbluth S."/>
            <person name="Walsh D.A."/>
            <person name="Denef V.J."/>
            <person name="McMahon K.D."/>
            <person name="Konstantinidis K.T."/>
            <person name="Eloe-Fadrosh E.A."/>
            <person name="Kyrpides N.C."/>
            <person name="Woyke T."/>
        </authorList>
    </citation>
    <scope>NUCLEOTIDE SEQUENCE</scope>
    <source>
        <strain evidence="1">GVMAG-M-3300020192-26</strain>
    </source>
</reference>
<evidence type="ECO:0000313" key="1">
    <source>
        <dbReference type="EMBL" id="QHT00984.1"/>
    </source>
</evidence>
<protein>
    <submittedName>
        <fullName evidence="1">Uncharacterized protein</fullName>
    </submittedName>
</protein>
<dbReference type="AlphaFoldDB" id="A0A6C0CBU5"/>
<sequence length="84" mass="9281">MVAASAKLDTTILRINENNEIFAYLLLASNKYISPKLIVGVNMNIMLIMNEIKANCLLPMLKMATNGETICAPNKKNNVNSIIK</sequence>
<dbReference type="EMBL" id="MN739361">
    <property type="protein sequence ID" value="QHT00984.1"/>
    <property type="molecule type" value="Genomic_DNA"/>
</dbReference>